<evidence type="ECO:0000313" key="3">
    <source>
        <dbReference type="EMBL" id="MFC7060485.1"/>
    </source>
</evidence>
<accession>A0ABW2EI25</accession>
<keyword evidence="3" id="KW-0378">Hydrolase</keyword>
<dbReference type="Pfam" id="PF02517">
    <property type="entry name" value="Rce1-like"/>
    <property type="match status" value="1"/>
</dbReference>
<keyword evidence="4" id="KW-1185">Reference proteome</keyword>
<name>A0ABW2EI25_9BACI</name>
<protein>
    <submittedName>
        <fullName evidence="3">CPBP family intramembrane glutamic endopeptidase</fullName>
        <ecNumber evidence="3">3.4.-.-</ecNumber>
    </submittedName>
</protein>
<feature type="transmembrane region" description="Helical" evidence="1">
    <location>
        <begin position="101"/>
        <end position="119"/>
    </location>
</feature>
<comment type="caution">
    <text evidence="3">The sequence shown here is derived from an EMBL/GenBank/DDBJ whole genome shotgun (WGS) entry which is preliminary data.</text>
</comment>
<feature type="transmembrane region" description="Helical" evidence="1">
    <location>
        <begin position="148"/>
        <end position="164"/>
    </location>
</feature>
<feature type="transmembrane region" description="Helical" evidence="1">
    <location>
        <begin position="170"/>
        <end position="190"/>
    </location>
</feature>
<dbReference type="EMBL" id="JBHSZV010000004">
    <property type="protein sequence ID" value="MFC7060485.1"/>
    <property type="molecule type" value="Genomic_DNA"/>
</dbReference>
<keyword evidence="1" id="KW-0812">Transmembrane</keyword>
<gene>
    <name evidence="3" type="ORF">ACFQIC_01190</name>
</gene>
<dbReference type="EC" id="3.4.-.-" evidence="3"/>
<feature type="transmembrane region" description="Helical" evidence="1">
    <location>
        <begin position="59"/>
        <end position="81"/>
    </location>
</feature>
<sequence length="196" mass="22440">MPSKNQSEIIQQMSTKEVTLHLIFTQLVLLLIAVVLSLFLFDQPIVEWGLLLSYTVDEWLLYGVVPGLIVVSVDFLLIFLLPERFYDDGGINKKVFENQTIVKIILLTLVIAICEEALFRGIIQTQFGYMVASTIFALIHFRYLKKIVLFLSVIFVSYFIGYMFEVTGSLVVSITAHFMIDSILGVWIYLRNEEAN</sequence>
<evidence type="ECO:0000313" key="4">
    <source>
        <dbReference type="Proteomes" id="UP001596410"/>
    </source>
</evidence>
<keyword evidence="1" id="KW-0472">Membrane</keyword>
<keyword evidence="1" id="KW-1133">Transmembrane helix</keyword>
<dbReference type="Proteomes" id="UP001596410">
    <property type="component" value="Unassembled WGS sequence"/>
</dbReference>
<proteinExistence type="predicted"/>
<dbReference type="RefSeq" id="WP_204706480.1">
    <property type="nucleotide sequence ID" value="NZ_JBHSZV010000004.1"/>
</dbReference>
<dbReference type="InterPro" id="IPR003675">
    <property type="entry name" value="Rce1/LyrA-like_dom"/>
</dbReference>
<organism evidence="3 4">
    <name type="scientific">Halobacillus seohaensis</name>
    <dbReference type="NCBI Taxonomy" id="447421"/>
    <lineage>
        <taxon>Bacteria</taxon>
        <taxon>Bacillati</taxon>
        <taxon>Bacillota</taxon>
        <taxon>Bacilli</taxon>
        <taxon>Bacillales</taxon>
        <taxon>Bacillaceae</taxon>
        <taxon>Halobacillus</taxon>
    </lineage>
</organism>
<reference evidence="4" key="1">
    <citation type="journal article" date="2019" name="Int. J. Syst. Evol. Microbiol.">
        <title>The Global Catalogue of Microorganisms (GCM) 10K type strain sequencing project: providing services to taxonomists for standard genome sequencing and annotation.</title>
        <authorList>
            <consortium name="The Broad Institute Genomics Platform"/>
            <consortium name="The Broad Institute Genome Sequencing Center for Infectious Disease"/>
            <person name="Wu L."/>
            <person name="Ma J."/>
        </authorList>
    </citation>
    <scope>NUCLEOTIDE SEQUENCE [LARGE SCALE GENOMIC DNA]</scope>
    <source>
        <strain evidence="4">CGMCC 4.1621</strain>
    </source>
</reference>
<evidence type="ECO:0000259" key="2">
    <source>
        <dbReference type="Pfam" id="PF02517"/>
    </source>
</evidence>
<feature type="transmembrane region" description="Helical" evidence="1">
    <location>
        <begin position="20"/>
        <end position="39"/>
    </location>
</feature>
<evidence type="ECO:0000256" key="1">
    <source>
        <dbReference type="SAM" id="Phobius"/>
    </source>
</evidence>
<feature type="domain" description="CAAX prenyl protease 2/Lysostaphin resistance protein A-like" evidence="2">
    <location>
        <begin position="99"/>
        <end position="182"/>
    </location>
</feature>
<feature type="transmembrane region" description="Helical" evidence="1">
    <location>
        <begin position="125"/>
        <end position="141"/>
    </location>
</feature>
<dbReference type="GO" id="GO:0016787">
    <property type="term" value="F:hydrolase activity"/>
    <property type="evidence" value="ECO:0007669"/>
    <property type="project" value="UniProtKB-KW"/>
</dbReference>